<evidence type="ECO:0000256" key="2">
    <source>
        <dbReference type="SAM" id="SignalP"/>
    </source>
</evidence>
<keyword evidence="4" id="KW-1185">Reference proteome</keyword>
<dbReference type="RefSeq" id="XP_040777399.1">
    <property type="nucleotide sequence ID" value="XM_040925196.1"/>
</dbReference>
<feature type="region of interest" description="Disordered" evidence="1">
    <location>
        <begin position="71"/>
        <end position="113"/>
    </location>
</feature>
<keyword evidence="2" id="KW-0732">Signal</keyword>
<comment type="caution">
    <text evidence="3">The sequence shown here is derived from an EMBL/GenBank/DDBJ whole genome shotgun (WGS) entry which is preliminary data.</text>
</comment>
<feature type="signal peptide" evidence="2">
    <location>
        <begin position="1"/>
        <end position="40"/>
    </location>
</feature>
<dbReference type="EMBL" id="MU032347">
    <property type="protein sequence ID" value="KAF3766438.1"/>
    <property type="molecule type" value="Genomic_DNA"/>
</dbReference>
<sequence>MPFLPHKHAHSCKNQESTPVHVFLLLLLHILPSQPPFAQAVRFQDPKLSQPTATAPYETRQDTIIIPLTTAVASSSSSSPRTLKPQPPIGIHNPTMQDPSIVHPSQPAPTKPSLRCRQLVPSTIPMTTM</sequence>
<dbReference type="Proteomes" id="UP000803844">
    <property type="component" value="Unassembled WGS sequence"/>
</dbReference>
<dbReference type="AlphaFoldDB" id="A0A9P4Y4B3"/>
<accession>A0A9P4Y4B3</accession>
<name>A0A9P4Y4B3_CRYP1</name>
<protein>
    <submittedName>
        <fullName evidence="3">Uncharacterized protein</fullName>
    </submittedName>
</protein>
<gene>
    <name evidence="3" type="ORF">M406DRAFT_68777</name>
</gene>
<reference evidence="3" key="1">
    <citation type="journal article" date="2020" name="Phytopathology">
        <title>Genome sequence of the chestnut blight fungus Cryphonectria parasitica EP155: A fundamental resource for an archetypical invasive plant pathogen.</title>
        <authorList>
            <person name="Crouch J.A."/>
            <person name="Dawe A."/>
            <person name="Aerts A."/>
            <person name="Barry K."/>
            <person name="Churchill A.C.L."/>
            <person name="Grimwood J."/>
            <person name="Hillman B."/>
            <person name="Milgroom M.G."/>
            <person name="Pangilinan J."/>
            <person name="Smith M."/>
            <person name="Salamov A."/>
            <person name="Schmutz J."/>
            <person name="Yadav J."/>
            <person name="Grigoriev I.V."/>
            <person name="Nuss D."/>
        </authorList>
    </citation>
    <scope>NUCLEOTIDE SEQUENCE</scope>
    <source>
        <strain evidence="3">EP155</strain>
    </source>
</reference>
<evidence type="ECO:0000256" key="1">
    <source>
        <dbReference type="SAM" id="MobiDB-lite"/>
    </source>
</evidence>
<dbReference type="GeneID" id="63842325"/>
<feature type="chain" id="PRO_5040221277" evidence="2">
    <location>
        <begin position="41"/>
        <end position="129"/>
    </location>
</feature>
<evidence type="ECO:0000313" key="4">
    <source>
        <dbReference type="Proteomes" id="UP000803844"/>
    </source>
</evidence>
<evidence type="ECO:0000313" key="3">
    <source>
        <dbReference type="EMBL" id="KAF3766438.1"/>
    </source>
</evidence>
<proteinExistence type="predicted"/>
<organism evidence="3 4">
    <name type="scientific">Cryphonectria parasitica (strain ATCC 38755 / EP155)</name>
    <dbReference type="NCBI Taxonomy" id="660469"/>
    <lineage>
        <taxon>Eukaryota</taxon>
        <taxon>Fungi</taxon>
        <taxon>Dikarya</taxon>
        <taxon>Ascomycota</taxon>
        <taxon>Pezizomycotina</taxon>
        <taxon>Sordariomycetes</taxon>
        <taxon>Sordariomycetidae</taxon>
        <taxon>Diaporthales</taxon>
        <taxon>Cryphonectriaceae</taxon>
        <taxon>Cryphonectria-Endothia species complex</taxon>
        <taxon>Cryphonectria</taxon>
    </lineage>
</organism>